<dbReference type="EMBL" id="CP036280">
    <property type="protein sequence ID" value="QDU71310.1"/>
    <property type="molecule type" value="Genomic_DNA"/>
</dbReference>
<sequence>MSSLNASAYELPRATGSCASTGRAFEPGEPYFAALVETETSAEPSSKPAAPSLGFARVDVSAEAWDSGYRPERLFSFWKTTQPEPNAKKSPWADDSVLLDLLERLADTEDRKRLALRHVITLVLMRKKLLRYDGAEKHDEGDETRTVWQLTPKLDPAKGPLGKWNEDRQISVLDPGLTEDDVALLIEQLGQIVEIDD</sequence>
<name>A0A518BWG1_9BACT</name>
<evidence type="ECO:0000256" key="1">
    <source>
        <dbReference type="SAM" id="MobiDB-lite"/>
    </source>
</evidence>
<gene>
    <name evidence="2" type="ORF">Pan265_11590</name>
</gene>
<dbReference type="RefSeq" id="WP_145445464.1">
    <property type="nucleotide sequence ID" value="NZ_CP036280.1"/>
</dbReference>
<protein>
    <submittedName>
        <fullName evidence="2">Uncharacterized protein</fullName>
    </submittedName>
</protein>
<dbReference type="KEGG" id="mcad:Pan265_11590"/>
<dbReference type="Proteomes" id="UP000320386">
    <property type="component" value="Chromosome"/>
</dbReference>
<evidence type="ECO:0000313" key="3">
    <source>
        <dbReference type="Proteomes" id="UP000320386"/>
    </source>
</evidence>
<keyword evidence="3" id="KW-1185">Reference proteome</keyword>
<dbReference type="OrthoDB" id="272345at2"/>
<organism evidence="2 3">
    <name type="scientific">Mucisphaera calidilacus</name>
    <dbReference type="NCBI Taxonomy" id="2527982"/>
    <lineage>
        <taxon>Bacteria</taxon>
        <taxon>Pseudomonadati</taxon>
        <taxon>Planctomycetota</taxon>
        <taxon>Phycisphaerae</taxon>
        <taxon>Phycisphaerales</taxon>
        <taxon>Phycisphaeraceae</taxon>
        <taxon>Mucisphaera</taxon>
    </lineage>
</organism>
<feature type="region of interest" description="Disordered" evidence="1">
    <location>
        <begin position="1"/>
        <end position="22"/>
    </location>
</feature>
<dbReference type="AlphaFoldDB" id="A0A518BWG1"/>
<proteinExistence type="predicted"/>
<reference evidence="2 3" key="1">
    <citation type="submission" date="2019-02" db="EMBL/GenBank/DDBJ databases">
        <title>Deep-cultivation of Planctomycetes and their phenomic and genomic characterization uncovers novel biology.</title>
        <authorList>
            <person name="Wiegand S."/>
            <person name="Jogler M."/>
            <person name="Boedeker C."/>
            <person name="Pinto D."/>
            <person name="Vollmers J."/>
            <person name="Rivas-Marin E."/>
            <person name="Kohn T."/>
            <person name="Peeters S.H."/>
            <person name="Heuer A."/>
            <person name="Rast P."/>
            <person name="Oberbeckmann S."/>
            <person name="Bunk B."/>
            <person name="Jeske O."/>
            <person name="Meyerdierks A."/>
            <person name="Storesund J.E."/>
            <person name="Kallscheuer N."/>
            <person name="Luecker S."/>
            <person name="Lage O.M."/>
            <person name="Pohl T."/>
            <person name="Merkel B.J."/>
            <person name="Hornburger P."/>
            <person name="Mueller R.-W."/>
            <person name="Bruemmer F."/>
            <person name="Labrenz M."/>
            <person name="Spormann A.M."/>
            <person name="Op den Camp H."/>
            <person name="Overmann J."/>
            <person name="Amann R."/>
            <person name="Jetten M.S.M."/>
            <person name="Mascher T."/>
            <person name="Medema M.H."/>
            <person name="Devos D.P."/>
            <person name="Kaster A.-K."/>
            <person name="Ovreas L."/>
            <person name="Rohde M."/>
            <person name="Galperin M.Y."/>
            <person name="Jogler C."/>
        </authorList>
    </citation>
    <scope>NUCLEOTIDE SEQUENCE [LARGE SCALE GENOMIC DNA]</scope>
    <source>
        <strain evidence="2 3">Pan265</strain>
    </source>
</reference>
<evidence type="ECO:0000313" key="2">
    <source>
        <dbReference type="EMBL" id="QDU71310.1"/>
    </source>
</evidence>
<accession>A0A518BWG1</accession>